<dbReference type="EMBL" id="CABPRZ010000020">
    <property type="protein sequence ID" value="VVE41826.1"/>
    <property type="molecule type" value="Genomic_DNA"/>
</dbReference>
<dbReference type="SMART" id="SM00418">
    <property type="entry name" value="HTH_ARSR"/>
    <property type="match status" value="1"/>
</dbReference>
<dbReference type="Gene3D" id="1.10.10.10">
    <property type="entry name" value="Winged helix-like DNA-binding domain superfamily/Winged helix DNA-binding domain"/>
    <property type="match status" value="1"/>
</dbReference>
<dbReference type="InterPro" id="IPR001845">
    <property type="entry name" value="HTH_ArsR_DNA-bd_dom"/>
</dbReference>
<evidence type="ECO:0000313" key="2">
    <source>
        <dbReference type="EMBL" id="VVE41826.1"/>
    </source>
</evidence>
<reference evidence="2 3" key="1">
    <citation type="submission" date="2019-08" db="EMBL/GenBank/DDBJ databases">
        <authorList>
            <person name="Peeters C."/>
        </authorList>
    </citation>
    <scope>NUCLEOTIDE SEQUENCE [LARGE SCALE GENOMIC DNA]</scope>
    <source>
        <strain evidence="2 3">LMG 30175</strain>
    </source>
</reference>
<accession>A0A5E4XZM9</accession>
<dbReference type="RefSeq" id="WP_150698898.1">
    <property type="nucleotide sequence ID" value="NZ_CABPRZ010000020.1"/>
</dbReference>
<dbReference type="PANTHER" id="PTHR38600">
    <property type="entry name" value="TRANSCRIPTIONAL REGULATORY PROTEIN"/>
    <property type="match status" value="1"/>
</dbReference>
<dbReference type="PRINTS" id="PR00778">
    <property type="entry name" value="HTHARSR"/>
</dbReference>
<dbReference type="Pfam" id="PF12840">
    <property type="entry name" value="HTH_20"/>
    <property type="match status" value="1"/>
</dbReference>
<name>A0A5E4XZM9_9BURK</name>
<protein>
    <submittedName>
        <fullName evidence="2">HTH-type transcriptional regulator</fullName>
    </submittedName>
</protein>
<gene>
    <name evidence="2" type="ORF">PTE30175_04100</name>
</gene>
<dbReference type="OrthoDB" id="9791888at2"/>
<dbReference type="CDD" id="cd00090">
    <property type="entry name" value="HTH_ARSR"/>
    <property type="match status" value="1"/>
</dbReference>
<sequence length="118" mass="13266">MLDQSISLDLTFQALADATRRAMLMQLTRGPASVTDLARPLAMSLQAVMQHLAVLESSGLVHSEKVGRTRTCRIEPRALSIAEQWINQRRNEWEGNLDRLGEYLATMEREGACHDDTE</sequence>
<dbReference type="PROSITE" id="PS50987">
    <property type="entry name" value="HTH_ARSR_2"/>
    <property type="match status" value="1"/>
</dbReference>
<dbReference type="Proteomes" id="UP000414233">
    <property type="component" value="Unassembled WGS sequence"/>
</dbReference>
<dbReference type="SUPFAM" id="SSF46785">
    <property type="entry name" value="Winged helix' DNA-binding domain"/>
    <property type="match status" value="1"/>
</dbReference>
<proteinExistence type="predicted"/>
<dbReference type="AlphaFoldDB" id="A0A5E4XZM9"/>
<organism evidence="2 3">
    <name type="scientific">Pandoraea terrae</name>
    <dbReference type="NCBI Taxonomy" id="1537710"/>
    <lineage>
        <taxon>Bacteria</taxon>
        <taxon>Pseudomonadati</taxon>
        <taxon>Pseudomonadota</taxon>
        <taxon>Betaproteobacteria</taxon>
        <taxon>Burkholderiales</taxon>
        <taxon>Burkholderiaceae</taxon>
        <taxon>Pandoraea</taxon>
    </lineage>
</organism>
<evidence type="ECO:0000313" key="3">
    <source>
        <dbReference type="Proteomes" id="UP000414233"/>
    </source>
</evidence>
<dbReference type="InterPro" id="IPR011991">
    <property type="entry name" value="ArsR-like_HTH"/>
</dbReference>
<feature type="domain" description="HTH arsR-type" evidence="1">
    <location>
        <begin position="1"/>
        <end position="93"/>
    </location>
</feature>
<dbReference type="InterPro" id="IPR036390">
    <property type="entry name" value="WH_DNA-bd_sf"/>
</dbReference>
<dbReference type="PANTHER" id="PTHR38600:SF2">
    <property type="entry name" value="SLL0088 PROTEIN"/>
    <property type="match status" value="1"/>
</dbReference>
<evidence type="ECO:0000259" key="1">
    <source>
        <dbReference type="PROSITE" id="PS50987"/>
    </source>
</evidence>
<dbReference type="NCBIfam" id="NF033788">
    <property type="entry name" value="HTH_metalloreg"/>
    <property type="match status" value="1"/>
</dbReference>
<keyword evidence="3" id="KW-1185">Reference proteome</keyword>
<dbReference type="InterPro" id="IPR036388">
    <property type="entry name" value="WH-like_DNA-bd_sf"/>
</dbReference>
<dbReference type="GO" id="GO:0003700">
    <property type="term" value="F:DNA-binding transcription factor activity"/>
    <property type="evidence" value="ECO:0007669"/>
    <property type="project" value="InterPro"/>
</dbReference>